<dbReference type="GO" id="GO:0000949">
    <property type="term" value="P:aromatic amino acid family catabolic process to alcohol via Ehrlich pathway"/>
    <property type="evidence" value="ECO:0007669"/>
    <property type="project" value="TreeGrafter"/>
</dbReference>
<dbReference type="SUPFAM" id="SSF52518">
    <property type="entry name" value="Thiamin diphosphate-binding fold (THDP-binding)"/>
    <property type="match status" value="1"/>
</dbReference>
<keyword evidence="8" id="KW-0210">Decarboxylase</keyword>
<comment type="subunit">
    <text evidence="5">Homotetramer.</text>
</comment>
<dbReference type="InterPro" id="IPR012110">
    <property type="entry name" value="PDC/IPDC-like"/>
</dbReference>
<evidence type="ECO:0000313" key="14">
    <source>
        <dbReference type="Proteomes" id="UP000636709"/>
    </source>
</evidence>
<evidence type="ECO:0000256" key="12">
    <source>
        <dbReference type="SAM" id="MobiDB-lite"/>
    </source>
</evidence>
<keyword evidence="11" id="KW-0456">Lyase</keyword>
<keyword evidence="9" id="KW-0460">Magnesium</keyword>
<gene>
    <name evidence="13" type="ORF">HU200_013043</name>
</gene>
<evidence type="ECO:0000256" key="6">
    <source>
        <dbReference type="ARBA" id="ARBA00013202"/>
    </source>
</evidence>
<evidence type="ECO:0000256" key="10">
    <source>
        <dbReference type="ARBA" id="ARBA00023052"/>
    </source>
</evidence>
<keyword evidence="10" id="KW-0786">Thiamine pyrophosphate</keyword>
<dbReference type="Proteomes" id="UP000636709">
    <property type="component" value="Unassembled WGS sequence"/>
</dbReference>
<proteinExistence type="inferred from homology"/>
<evidence type="ECO:0000256" key="11">
    <source>
        <dbReference type="ARBA" id="ARBA00023239"/>
    </source>
</evidence>
<organism evidence="13 14">
    <name type="scientific">Digitaria exilis</name>
    <dbReference type="NCBI Taxonomy" id="1010633"/>
    <lineage>
        <taxon>Eukaryota</taxon>
        <taxon>Viridiplantae</taxon>
        <taxon>Streptophyta</taxon>
        <taxon>Embryophyta</taxon>
        <taxon>Tracheophyta</taxon>
        <taxon>Spermatophyta</taxon>
        <taxon>Magnoliopsida</taxon>
        <taxon>Liliopsida</taxon>
        <taxon>Poales</taxon>
        <taxon>Poaceae</taxon>
        <taxon>PACMAD clade</taxon>
        <taxon>Panicoideae</taxon>
        <taxon>Panicodae</taxon>
        <taxon>Paniceae</taxon>
        <taxon>Anthephorinae</taxon>
        <taxon>Digitaria</taxon>
    </lineage>
</organism>
<evidence type="ECO:0000256" key="5">
    <source>
        <dbReference type="ARBA" id="ARBA00011881"/>
    </source>
</evidence>
<evidence type="ECO:0000256" key="8">
    <source>
        <dbReference type="ARBA" id="ARBA00022793"/>
    </source>
</evidence>
<evidence type="ECO:0000313" key="13">
    <source>
        <dbReference type="EMBL" id="KAF8748157.1"/>
    </source>
</evidence>
<dbReference type="GO" id="GO:0004737">
    <property type="term" value="F:pyruvate decarboxylase activity"/>
    <property type="evidence" value="ECO:0007669"/>
    <property type="project" value="UniProtKB-EC"/>
</dbReference>
<dbReference type="OrthoDB" id="3970464at2759"/>
<comment type="similarity">
    <text evidence="4">Belongs to the TPP enzyme family.</text>
</comment>
<dbReference type="EC" id="4.1.1.1" evidence="6"/>
<evidence type="ECO:0000256" key="3">
    <source>
        <dbReference type="ARBA" id="ARBA00001964"/>
    </source>
</evidence>
<dbReference type="InterPro" id="IPR029061">
    <property type="entry name" value="THDP-binding"/>
</dbReference>
<dbReference type="PANTHER" id="PTHR43452">
    <property type="entry name" value="PYRUVATE DECARBOXYLASE"/>
    <property type="match status" value="1"/>
</dbReference>
<dbReference type="GO" id="GO:0005829">
    <property type="term" value="C:cytosol"/>
    <property type="evidence" value="ECO:0007669"/>
    <property type="project" value="TreeGrafter"/>
</dbReference>
<reference evidence="13" key="1">
    <citation type="submission" date="2020-07" db="EMBL/GenBank/DDBJ databases">
        <title>Genome sequence and genetic diversity analysis of an under-domesticated orphan crop, white fonio (Digitaria exilis).</title>
        <authorList>
            <person name="Bennetzen J.L."/>
            <person name="Chen S."/>
            <person name="Ma X."/>
            <person name="Wang X."/>
            <person name="Yssel A.E.J."/>
            <person name="Chaluvadi S.R."/>
            <person name="Johnson M."/>
            <person name="Gangashetty P."/>
            <person name="Hamidou F."/>
            <person name="Sanogo M.D."/>
            <person name="Zwaenepoel A."/>
            <person name="Wallace J."/>
            <person name="Van De Peer Y."/>
            <person name="Van Deynze A."/>
        </authorList>
    </citation>
    <scope>NUCLEOTIDE SEQUENCE</scope>
    <source>
        <tissue evidence="13">Leaves</tissue>
    </source>
</reference>
<comment type="caution">
    <text evidence="13">The sequence shown here is derived from an EMBL/GenBank/DDBJ whole genome shotgun (WGS) entry which is preliminary data.</text>
</comment>
<evidence type="ECO:0000256" key="1">
    <source>
        <dbReference type="ARBA" id="ARBA00001041"/>
    </source>
</evidence>
<evidence type="ECO:0000256" key="2">
    <source>
        <dbReference type="ARBA" id="ARBA00001920"/>
    </source>
</evidence>
<evidence type="ECO:0000256" key="4">
    <source>
        <dbReference type="ARBA" id="ARBA00007812"/>
    </source>
</evidence>
<comment type="cofactor">
    <cofactor evidence="2">
        <name>a metal cation</name>
        <dbReference type="ChEBI" id="CHEBI:25213"/>
    </cofactor>
</comment>
<comment type="cofactor">
    <cofactor evidence="3">
        <name>thiamine diphosphate</name>
        <dbReference type="ChEBI" id="CHEBI:58937"/>
    </cofactor>
</comment>
<keyword evidence="7" id="KW-0479">Metal-binding</keyword>
<dbReference type="PANTHER" id="PTHR43452:SF6">
    <property type="entry name" value="PYRUVATE DECARBOXYLASE 2"/>
    <property type="match status" value="1"/>
</dbReference>
<sequence length="283" mass="29673">MDTAIGSIPSGVGRGGVRRGSFDQGPAGGDAGAPPGAAPGRGGGPRGLHRPGRLQPDAARRAGGGGRGRHGGAPRGVLQPSSTRRTRRTARTSPSYASSVGLTATTMGSNRILHHTIGLPDFTQELRCFQTVTCYQAVVNNLEDAHEQIDTAISTAIKESKPVYISISCNSLRSHIPPLAVILSFLPLPKAIEPEEPGGSSGSCCCILEQSCQASACWWPKDEGVQSMQSLCRTSSRAPLEVYWNILGCSEHSICAEIVESADAYLFAGPYSTITARLGTRCS</sequence>
<feature type="region of interest" description="Disordered" evidence="12">
    <location>
        <begin position="1"/>
        <end position="101"/>
    </location>
</feature>
<dbReference type="EMBL" id="JACEFO010001100">
    <property type="protein sequence ID" value="KAF8748157.1"/>
    <property type="molecule type" value="Genomic_DNA"/>
</dbReference>
<dbReference type="GO" id="GO:0046872">
    <property type="term" value="F:metal ion binding"/>
    <property type="evidence" value="ECO:0007669"/>
    <property type="project" value="UniProtKB-KW"/>
</dbReference>
<protein>
    <recommendedName>
        <fullName evidence="6">pyruvate decarboxylase</fullName>
        <ecNumber evidence="6">4.1.1.1</ecNumber>
    </recommendedName>
</protein>
<dbReference type="Gene3D" id="3.40.50.970">
    <property type="match status" value="1"/>
</dbReference>
<keyword evidence="14" id="KW-1185">Reference proteome</keyword>
<comment type="catalytic activity">
    <reaction evidence="1">
        <text>a 2-oxocarboxylate + H(+) = an aldehyde + CO2</text>
        <dbReference type="Rhea" id="RHEA:11628"/>
        <dbReference type="ChEBI" id="CHEBI:15378"/>
        <dbReference type="ChEBI" id="CHEBI:16526"/>
        <dbReference type="ChEBI" id="CHEBI:17478"/>
        <dbReference type="ChEBI" id="CHEBI:35179"/>
        <dbReference type="EC" id="4.1.1.1"/>
    </reaction>
</comment>
<name>A0A835FEB3_9POAL</name>
<evidence type="ECO:0000256" key="9">
    <source>
        <dbReference type="ARBA" id="ARBA00022842"/>
    </source>
</evidence>
<evidence type="ECO:0000256" key="7">
    <source>
        <dbReference type="ARBA" id="ARBA00022723"/>
    </source>
</evidence>
<accession>A0A835FEB3</accession>
<dbReference type="AlphaFoldDB" id="A0A835FEB3"/>